<comment type="similarity">
    <text evidence="1">Belongs to the HAD-like hydrolase superfamily.</text>
</comment>
<dbReference type="PANTHER" id="PTHR19288">
    <property type="entry name" value="4-NITROPHENYLPHOSPHATASE-RELATED"/>
    <property type="match status" value="1"/>
</dbReference>
<dbReference type="NCBIfam" id="TIGR01549">
    <property type="entry name" value="HAD-SF-IA-v1"/>
    <property type="match status" value="1"/>
</dbReference>
<proteinExistence type="inferred from homology"/>
<dbReference type="Pfam" id="PF13344">
    <property type="entry name" value="Hydrolase_6"/>
    <property type="match status" value="1"/>
</dbReference>
<dbReference type="InterPro" id="IPR006439">
    <property type="entry name" value="HAD-SF_hydro_IA"/>
</dbReference>
<dbReference type="KEGG" id="bih:BIP78_1457"/>
<dbReference type="GO" id="GO:0046872">
    <property type="term" value="F:metal ion binding"/>
    <property type="evidence" value="ECO:0007669"/>
    <property type="project" value="UniProtKB-KW"/>
</dbReference>
<keyword evidence="4" id="KW-0460">Magnesium</keyword>
<dbReference type="Gene3D" id="3.40.50.1000">
    <property type="entry name" value="HAD superfamily/HAD-like"/>
    <property type="match status" value="2"/>
</dbReference>
<evidence type="ECO:0000313" key="5">
    <source>
        <dbReference type="EMBL" id="QAA77223.1"/>
    </source>
</evidence>
<dbReference type="SUPFAM" id="SSF56784">
    <property type="entry name" value="HAD-like"/>
    <property type="match status" value="1"/>
</dbReference>
<evidence type="ECO:0000256" key="1">
    <source>
        <dbReference type="PIRNR" id="PIRNR000915"/>
    </source>
</evidence>
<dbReference type="InterPro" id="IPR023214">
    <property type="entry name" value="HAD_sf"/>
</dbReference>
<dbReference type="Pfam" id="PF13242">
    <property type="entry name" value="Hydrolase_like"/>
    <property type="match status" value="1"/>
</dbReference>
<dbReference type="PIRSF" id="PIRSF000915">
    <property type="entry name" value="PGP-type_phosphatase"/>
    <property type="match status" value="1"/>
</dbReference>
<feature type="binding site" evidence="4">
    <location>
        <position position="226"/>
    </location>
    <ligand>
        <name>Mg(2+)</name>
        <dbReference type="ChEBI" id="CHEBI:18420"/>
    </ligand>
</feature>
<reference evidence="6" key="1">
    <citation type="submission" date="2018-12" db="EMBL/GenBank/DDBJ databases">
        <title>Complete genome sequence of an uncultured bacterium of the candidate phylum Bipolaricaulota.</title>
        <authorList>
            <person name="Kadnikov V.V."/>
            <person name="Mardanov A.V."/>
            <person name="Beletsky A.V."/>
            <person name="Frank Y.A."/>
            <person name="Karnachuk O.V."/>
            <person name="Ravin N.V."/>
        </authorList>
    </citation>
    <scope>NUCLEOTIDE SEQUENCE [LARGE SCALE GENOMIC DNA]</scope>
</reference>
<dbReference type="EMBL" id="CP034928">
    <property type="protein sequence ID" value="QAA77223.1"/>
    <property type="molecule type" value="Genomic_DNA"/>
</dbReference>
<feature type="binding site" evidence="3">
    <location>
        <begin position="60"/>
        <end position="62"/>
    </location>
    <ligand>
        <name>substrate</name>
    </ligand>
</feature>
<organism evidence="5 6">
    <name type="scientific">Bipolaricaulis sibiricus</name>
    <dbReference type="NCBI Taxonomy" id="2501609"/>
    <lineage>
        <taxon>Bacteria</taxon>
        <taxon>Candidatus Bipolaricaulota</taxon>
        <taxon>Candidatus Bipolaricaulia</taxon>
        <taxon>Candidatus Bipolaricaulales</taxon>
        <taxon>Candidatus Bipolaricaulaceae</taxon>
        <taxon>Candidatus Bipolaricaulis</taxon>
    </lineage>
</organism>
<evidence type="ECO:0000256" key="4">
    <source>
        <dbReference type="PIRSR" id="PIRSR000915-3"/>
    </source>
</evidence>
<dbReference type="PANTHER" id="PTHR19288:SF46">
    <property type="entry name" value="HALOACID DEHALOGENASE-LIKE HYDROLASE DOMAIN-CONTAINING PROTEIN 2"/>
    <property type="match status" value="1"/>
</dbReference>
<dbReference type="GO" id="GO:0016791">
    <property type="term" value="F:phosphatase activity"/>
    <property type="evidence" value="ECO:0007669"/>
    <property type="project" value="TreeGrafter"/>
</dbReference>
<evidence type="ECO:0000313" key="6">
    <source>
        <dbReference type="Proteomes" id="UP000287233"/>
    </source>
</evidence>
<sequence>MVRWPGSDARQSDLMAATRGVDGYILDLDGTVYRGDRAVPGAGEAIAALRGRGRRVVFASNNPLRSRAEYARKLTRLGIAATEGDVVTSSWVAARHLAAWAPGAKVLPVGERALREELEGVGLRPVSEGDTAEWVIAAFDRTLTYAKLNAAFQALRRGARFVATNPDRSCPVEGGEVPDAAGVIAFLEATSGRSVEEVFGKPSPRMVEAALGLLGLPPQRCIMAGDRLETDVVMAKNAGMRAVLVLTGVTSRASLGSGEVRPDHVLASIAELPDLDRELNKG</sequence>
<feature type="active site" description="Proton donor" evidence="2">
    <location>
        <position position="29"/>
    </location>
</feature>
<keyword evidence="4" id="KW-0479">Metal-binding</keyword>
<name>A0A410FW25_BIPS1</name>
<comment type="cofactor">
    <cofactor evidence="4">
        <name>Mg(2+)</name>
        <dbReference type="ChEBI" id="CHEBI:18420"/>
    </cofactor>
    <text evidence="4">Divalent metal ions. Mg(2+) is the most effective.</text>
</comment>
<dbReference type="Proteomes" id="UP000287233">
    <property type="component" value="Chromosome"/>
</dbReference>
<dbReference type="AlphaFoldDB" id="A0A410FW25"/>
<dbReference type="InterPro" id="IPR006357">
    <property type="entry name" value="HAD-SF_hydro_IIA"/>
</dbReference>
<feature type="binding site" evidence="4">
    <location>
        <position position="27"/>
    </location>
    <ligand>
        <name>Mg(2+)</name>
        <dbReference type="ChEBI" id="CHEBI:18420"/>
    </ligand>
</feature>
<dbReference type="NCBIfam" id="TIGR01460">
    <property type="entry name" value="HAD-SF-IIA"/>
    <property type="match status" value="1"/>
</dbReference>
<dbReference type="InterPro" id="IPR036412">
    <property type="entry name" value="HAD-like_sf"/>
</dbReference>
<gene>
    <name evidence="5" type="ORF">BIP78_1457</name>
</gene>
<evidence type="ECO:0000256" key="3">
    <source>
        <dbReference type="PIRSR" id="PIRSR000915-2"/>
    </source>
</evidence>
<dbReference type="GO" id="GO:0005737">
    <property type="term" value="C:cytoplasm"/>
    <property type="evidence" value="ECO:0007669"/>
    <property type="project" value="TreeGrafter"/>
</dbReference>
<feature type="binding site" evidence="4">
    <location>
        <position position="29"/>
    </location>
    <ligand>
        <name>Mg(2+)</name>
        <dbReference type="ChEBI" id="CHEBI:18420"/>
    </ligand>
</feature>
<protein>
    <submittedName>
        <fullName evidence="5">Phosphoglycolate phosphatase</fullName>
    </submittedName>
</protein>
<accession>A0A410FW25</accession>
<evidence type="ECO:0000256" key="2">
    <source>
        <dbReference type="PIRSR" id="PIRSR000915-1"/>
    </source>
</evidence>
<feature type="active site" description="Proton donor" evidence="2">
    <location>
        <position position="27"/>
    </location>
</feature>
<feature type="binding site" evidence="3">
    <location>
        <position position="201"/>
    </location>
    <ligand>
        <name>substrate</name>
    </ligand>
</feature>